<dbReference type="GO" id="GO:0015969">
    <property type="term" value="P:guanosine tetraphosphate metabolic process"/>
    <property type="evidence" value="ECO:0007669"/>
    <property type="project" value="InterPro"/>
</dbReference>
<dbReference type="EMBL" id="QTSU01000001">
    <property type="protein sequence ID" value="RDZ28002.1"/>
    <property type="molecule type" value="Genomic_DNA"/>
</dbReference>
<dbReference type="SMART" id="SM00954">
    <property type="entry name" value="RelA_SpoT"/>
    <property type="match status" value="1"/>
</dbReference>
<dbReference type="InterPro" id="IPR043519">
    <property type="entry name" value="NT_sf"/>
</dbReference>
<dbReference type="Gene3D" id="3.30.460.10">
    <property type="entry name" value="Beta Polymerase, domain 2"/>
    <property type="match status" value="1"/>
</dbReference>
<reference evidence="3 4" key="1">
    <citation type="submission" date="2018-08" db="EMBL/GenBank/DDBJ databases">
        <title>Lysobacter sp. zong2l5, whole genome shotgun sequence.</title>
        <authorList>
            <person name="Zhang X."/>
            <person name="Feng G."/>
            <person name="Zhu H."/>
        </authorList>
    </citation>
    <scope>NUCLEOTIDE SEQUENCE [LARGE SCALE GENOMIC DNA]</scope>
    <source>
        <strain evidence="4">zong2l5</strain>
    </source>
</reference>
<evidence type="ECO:0000256" key="1">
    <source>
        <dbReference type="SAM" id="MobiDB-lite"/>
    </source>
</evidence>
<feature type="region of interest" description="Disordered" evidence="1">
    <location>
        <begin position="997"/>
        <end position="1016"/>
    </location>
</feature>
<feature type="domain" description="RelA/SpoT" evidence="2">
    <location>
        <begin position="41"/>
        <end position="172"/>
    </location>
</feature>
<dbReference type="AlphaFoldDB" id="A0A371K2A2"/>
<dbReference type="Pfam" id="PF04607">
    <property type="entry name" value="RelA_SpoT"/>
    <property type="match status" value="1"/>
</dbReference>
<keyword evidence="4" id="KW-1185">Reference proteome</keyword>
<evidence type="ECO:0000313" key="3">
    <source>
        <dbReference type="EMBL" id="RDZ28002.1"/>
    </source>
</evidence>
<protein>
    <recommendedName>
        <fullName evidence="2">RelA/SpoT domain-containing protein</fullName>
    </recommendedName>
</protein>
<dbReference type="InterPro" id="IPR007685">
    <property type="entry name" value="RelA_SpoT"/>
</dbReference>
<sequence length="1016" mass="112555">MHIDDYDRKQPLYDAFAQTVAAVLAAAIEHAGGYRLQVVRARAKDPVSLRTKLLERGQADADDIDQKIKDLAGCRAIFYTNGDIEKLLASGLVEDNFEVIERRIHQPSLEPEAASGMYTANHYVVTLKADRLALPEYARYAGMRCEIQLQTILNHAWAELEHDIIYKKPPQTPHFGKQALDSIKQRLRGIATKYLVPAGYEFDKVIVDFDRLMHGKALLDRGALAAISQAVDNNARYEAIESFGEHVLSLYDEPESVIAEVMAVLSAAAEQAEAAPTVSIDTPFGALAGKNFEDIAGLIGRVLRPYRYLDVPQMLAVARRLHRLATSSAERKPGTELAQAIAKPELTMWNAYGPAVQRLVVEAVAALDTDTLRRELPLLAEVLESILELEATSSTFSSNAVALNRGTLPGSAGLASIRNHALHQLERLYASAQDDSERNRIVAAMGHAVRPPYGAAPTRELSRILIANAVWVIDFFTGIVGGASLEQARVLEQRVHRYFNRFRAVRPELADDPELVRLTGELAMATTRFRGALATVPDLSAYKVLVGFDSVFPPSWEDQDFGHEVIERFRAEQADALLAQIDAQNYPEWLARLTLFAQTESTDAATFMKFGPFLQALARKLPAPTLAHLDRFDGRLRRFLFWSLAGLLQSPLGPDTLRRIAEWLERGESLREVSRLLIVAPDVPEELFRAVLASSIAHADHEALKNVGHACERHFSGERAAPSFHQSVLLEALAYLVEHNDNSWSTAGGGFWWYHSEVLQALDDSAAQQVLEWLVPHPELDAHGDYVVAAVCKDRPLLALDLIDRRLAAARADAVPGFVAIPYELHETTKVLRTVPEAVLGASRLWFEADEQSLDHSVERLLEAVFEDFPPGLRASLEALLASDQRDDVLFALDVLGAIDEQEAAFELVRCVVALWADDEDVMDRVHSVIAHEGMTVGFDGRVKALAAKKARLEPWLTDPREQVRNFAKVAIHDLEQRIAIESRRTQTMLASRRMQYGEDPLGPAGSDTPTKPGTA</sequence>
<comment type="caution">
    <text evidence="3">The sequence shown here is derived from an EMBL/GenBank/DDBJ whole genome shotgun (WGS) entry which is preliminary data.</text>
</comment>
<gene>
    <name evidence="3" type="ORF">DX914_02300</name>
</gene>
<accession>A0A371K2A2</accession>
<evidence type="ECO:0000259" key="2">
    <source>
        <dbReference type="SMART" id="SM00954"/>
    </source>
</evidence>
<name>A0A371K2A2_9GAMM</name>
<evidence type="ECO:0000313" key="4">
    <source>
        <dbReference type="Proteomes" id="UP000264492"/>
    </source>
</evidence>
<dbReference type="SUPFAM" id="SSF81301">
    <property type="entry name" value="Nucleotidyltransferase"/>
    <property type="match status" value="1"/>
</dbReference>
<organism evidence="3 4">
    <name type="scientific">Lysobacter silvisoli</name>
    <dbReference type="NCBI Taxonomy" id="2293254"/>
    <lineage>
        <taxon>Bacteria</taxon>
        <taxon>Pseudomonadati</taxon>
        <taxon>Pseudomonadota</taxon>
        <taxon>Gammaproteobacteria</taxon>
        <taxon>Lysobacterales</taxon>
        <taxon>Lysobacteraceae</taxon>
        <taxon>Lysobacter</taxon>
    </lineage>
</organism>
<dbReference type="RefSeq" id="WP_115857444.1">
    <property type="nucleotide sequence ID" value="NZ_QTSU01000001.1"/>
</dbReference>
<dbReference type="PANTHER" id="PTHR41773">
    <property type="entry name" value="GTP PYROPHOSPHATASE-RELATED"/>
    <property type="match status" value="1"/>
</dbReference>
<proteinExistence type="predicted"/>
<dbReference type="Proteomes" id="UP000264492">
    <property type="component" value="Unassembled WGS sequence"/>
</dbReference>
<dbReference type="CDD" id="cd05399">
    <property type="entry name" value="NT_Rel-Spo_like"/>
    <property type="match status" value="1"/>
</dbReference>
<dbReference type="PANTHER" id="PTHR41773:SF1">
    <property type="entry name" value="RELA_SPOT DOMAIN-CONTAINING PROTEIN"/>
    <property type="match status" value="1"/>
</dbReference>
<dbReference type="OrthoDB" id="9789634at2"/>